<dbReference type="Proteomes" id="UP000001110">
    <property type="component" value="Chromosome"/>
</dbReference>
<dbReference type="GO" id="GO:0005524">
    <property type="term" value="F:ATP binding"/>
    <property type="evidence" value="ECO:0007669"/>
    <property type="project" value="UniProtKB-KW"/>
</dbReference>
<dbReference type="InterPro" id="IPR047112">
    <property type="entry name" value="RecG/Mfd"/>
</dbReference>
<dbReference type="InterPro" id="IPR036845">
    <property type="entry name" value="RecG_N_sf"/>
</dbReference>
<keyword evidence="7 15" id="KW-0067">ATP-binding</keyword>
<evidence type="ECO:0000256" key="11">
    <source>
        <dbReference type="ARBA" id="ARBA00023235"/>
    </source>
</evidence>
<evidence type="ECO:0000256" key="12">
    <source>
        <dbReference type="ARBA" id="ARBA00034617"/>
    </source>
</evidence>
<feature type="domain" description="Helicase C-terminal" evidence="17">
    <location>
        <begin position="545"/>
        <end position="705"/>
    </location>
</feature>
<dbReference type="Pfam" id="PF17190">
    <property type="entry name" value="RecG_N"/>
    <property type="match status" value="1"/>
</dbReference>
<evidence type="ECO:0000256" key="14">
    <source>
        <dbReference type="ARBA" id="ARBA00048988"/>
    </source>
</evidence>
<dbReference type="HOGENOM" id="CLU_005122_7_1_0"/>
<evidence type="ECO:0000256" key="6">
    <source>
        <dbReference type="ARBA" id="ARBA00022806"/>
    </source>
</evidence>
<dbReference type="STRING" id="391009.Tmel_0034"/>
<dbReference type="EMBL" id="CP000716">
    <property type="protein sequence ID" value="ABR29913.1"/>
    <property type="molecule type" value="Genomic_DNA"/>
</dbReference>
<evidence type="ECO:0000256" key="8">
    <source>
        <dbReference type="ARBA" id="ARBA00023125"/>
    </source>
</evidence>
<keyword evidence="3 15" id="KW-0547">Nucleotide-binding</keyword>
<dbReference type="EC" id="5.6.2.4" evidence="13 15"/>
<gene>
    <name evidence="18" type="ordered locus">Tmel_0034</name>
</gene>
<dbReference type="PANTHER" id="PTHR47964:SF1">
    <property type="entry name" value="ATP-DEPENDENT DNA HELICASE HOMOLOG RECG, CHLOROPLASTIC"/>
    <property type="match status" value="1"/>
</dbReference>
<dbReference type="NCBIfam" id="NF008165">
    <property type="entry name" value="PRK10917.1-3"/>
    <property type="match status" value="1"/>
</dbReference>
<dbReference type="SUPFAM" id="SSF69008">
    <property type="entry name" value="RecG, N-terminal domain"/>
    <property type="match status" value="1"/>
</dbReference>
<dbReference type="InterPro" id="IPR027417">
    <property type="entry name" value="P-loop_NTPase"/>
</dbReference>
<accession>A6LJ12</accession>
<dbReference type="Pfam" id="PF17191">
    <property type="entry name" value="RecG_wedge"/>
    <property type="match status" value="1"/>
</dbReference>
<keyword evidence="8" id="KW-0238">DNA-binding</keyword>
<dbReference type="PROSITE" id="PS51192">
    <property type="entry name" value="HELICASE_ATP_BIND_1"/>
    <property type="match status" value="1"/>
</dbReference>
<proteinExistence type="inferred from homology"/>
<dbReference type="InterPro" id="IPR011545">
    <property type="entry name" value="DEAD/DEAH_box_helicase_dom"/>
</dbReference>
<dbReference type="NCBIfam" id="TIGR00643">
    <property type="entry name" value="recG"/>
    <property type="match status" value="1"/>
</dbReference>
<keyword evidence="5 15" id="KW-0378">Hydrolase</keyword>
<reference evidence="18 19" key="2">
    <citation type="journal article" date="2009" name="Proc. Natl. Acad. Sci. U.S.A.">
        <title>On the chimeric nature, thermophilic origin, and phylogenetic placement of the Thermotogales.</title>
        <authorList>
            <person name="Zhaxybayeva O."/>
            <person name="Swithers K.S."/>
            <person name="Lapierre P."/>
            <person name="Fournier G.P."/>
            <person name="Bickhart D.M."/>
            <person name="DeBoy R.T."/>
            <person name="Nelson K.E."/>
            <person name="Nesbo C.L."/>
            <person name="Doolittle W.F."/>
            <person name="Gogarten J.P."/>
            <person name="Noll K.M."/>
        </authorList>
    </citation>
    <scope>NUCLEOTIDE SEQUENCE [LARGE SCALE GENOMIC DNA]</scope>
    <source>
        <strain evidence="19">DSM 12029 / CIP 104789 / BI429</strain>
    </source>
</reference>
<evidence type="ECO:0000256" key="3">
    <source>
        <dbReference type="ARBA" id="ARBA00022741"/>
    </source>
</evidence>
<evidence type="ECO:0000256" key="4">
    <source>
        <dbReference type="ARBA" id="ARBA00022763"/>
    </source>
</evidence>
<keyword evidence="9 15" id="KW-0233">DNA recombination</keyword>
<keyword evidence="11" id="KW-0413">Isomerase</keyword>
<dbReference type="CDD" id="cd04488">
    <property type="entry name" value="RecG_wedge_OBF"/>
    <property type="match status" value="1"/>
</dbReference>
<dbReference type="SMART" id="SM00487">
    <property type="entry name" value="DEXDc"/>
    <property type="match status" value="1"/>
</dbReference>
<dbReference type="GO" id="GO:0006310">
    <property type="term" value="P:DNA recombination"/>
    <property type="evidence" value="ECO:0007669"/>
    <property type="project" value="UniProtKB-UniRule"/>
</dbReference>
<dbReference type="SMART" id="SM00490">
    <property type="entry name" value="HELICc"/>
    <property type="match status" value="1"/>
</dbReference>
<dbReference type="InterPro" id="IPR014001">
    <property type="entry name" value="Helicase_ATP-bd"/>
</dbReference>
<protein>
    <recommendedName>
        <fullName evidence="2 15">ATP-dependent DNA helicase RecG</fullName>
        <ecNumber evidence="13 15">5.6.2.4</ecNumber>
    </recommendedName>
</protein>
<dbReference type="CDD" id="cd17992">
    <property type="entry name" value="DEXHc_RecG"/>
    <property type="match status" value="1"/>
</dbReference>
<evidence type="ECO:0000256" key="2">
    <source>
        <dbReference type="ARBA" id="ARBA00017846"/>
    </source>
</evidence>
<evidence type="ECO:0000259" key="17">
    <source>
        <dbReference type="PROSITE" id="PS51194"/>
    </source>
</evidence>
<dbReference type="Pfam" id="PF19833">
    <property type="entry name" value="RecG_dom3_C"/>
    <property type="match status" value="1"/>
</dbReference>
<dbReference type="AlphaFoldDB" id="A6LJ12"/>
<evidence type="ECO:0000313" key="18">
    <source>
        <dbReference type="EMBL" id="ABR29913.1"/>
    </source>
</evidence>
<dbReference type="GO" id="GO:0006281">
    <property type="term" value="P:DNA repair"/>
    <property type="evidence" value="ECO:0007669"/>
    <property type="project" value="UniProtKB-UniRule"/>
</dbReference>
<evidence type="ECO:0000256" key="7">
    <source>
        <dbReference type="ARBA" id="ARBA00022840"/>
    </source>
</evidence>
<comment type="function">
    <text evidence="15">Plays a critical role in recombination and DNA repair. Helps process Holliday junction intermediates to mature products by catalyzing branch migration. Has replication fork regression activity, unwinds stalled or blocked replication forks to make a HJ that can be resolved. Has a DNA unwinding activity characteristic of a DNA helicase with 3'-5' polarity.</text>
</comment>
<reference evidence="18 19" key="1">
    <citation type="submission" date="2007-05" db="EMBL/GenBank/DDBJ databases">
        <title>Complete sequence of Thermosipho melanesiensis BI429.</title>
        <authorList>
            <consortium name="US DOE Joint Genome Institute"/>
            <person name="Copeland A."/>
            <person name="Lucas S."/>
            <person name="Lapidus A."/>
            <person name="Barry K."/>
            <person name="Glavina del Rio T."/>
            <person name="Dalin E."/>
            <person name="Tice H."/>
            <person name="Pitluck S."/>
            <person name="Chertkov O."/>
            <person name="Brettin T."/>
            <person name="Bruce D."/>
            <person name="Detter J.C."/>
            <person name="Han C."/>
            <person name="Schmutz J."/>
            <person name="Larimer F."/>
            <person name="Land M."/>
            <person name="Hauser L."/>
            <person name="Kyrpides N."/>
            <person name="Mikhailova N."/>
            <person name="Nelson K."/>
            <person name="Gogarten J.P."/>
            <person name="Noll K."/>
            <person name="Richardson P."/>
        </authorList>
    </citation>
    <scope>NUCLEOTIDE SEQUENCE [LARGE SCALE GENOMIC DNA]</scope>
    <source>
        <strain evidence="19">DSM 12029 / CIP 104789 / BI429</strain>
    </source>
</reference>
<evidence type="ECO:0000256" key="10">
    <source>
        <dbReference type="ARBA" id="ARBA00023204"/>
    </source>
</evidence>
<dbReference type="InterPro" id="IPR001650">
    <property type="entry name" value="Helicase_C-like"/>
</dbReference>
<evidence type="ECO:0000256" key="15">
    <source>
        <dbReference type="RuleBase" id="RU363016"/>
    </source>
</evidence>
<dbReference type="Gene3D" id="1.10.150.20">
    <property type="entry name" value="5' to 3' exonuclease, C-terminal subdomain"/>
    <property type="match status" value="1"/>
</dbReference>
<dbReference type="SUPFAM" id="SSF50249">
    <property type="entry name" value="Nucleic acid-binding proteins"/>
    <property type="match status" value="1"/>
</dbReference>
<dbReference type="InterPro" id="IPR004609">
    <property type="entry name" value="ATP-dep_DNA_helicase_RecG"/>
</dbReference>
<dbReference type="eggNOG" id="COG1200">
    <property type="taxonomic scope" value="Bacteria"/>
</dbReference>
<evidence type="ECO:0000256" key="13">
    <source>
        <dbReference type="ARBA" id="ARBA00034808"/>
    </source>
</evidence>
<dbReference type="KEGG" id="tme:Tmel_0034"/>
<keyword evidence="4 15" id="KW-0227">DNA damage</keyword>
<dbReference type="GO" id="GO:0003677">
    <property type="term" value="F:DNA binding"/>
    <property type="evidence" value="ECO:0007669"/>
    <property type="project" value="UniProtKB-KW"/>
</dbReference>
<dbReference type="GO" id="GO:0043138">
    <property type="term" value="F:3'-5' DNA helicase activity"/>
    <property type="evidence" value="ECO:0007669"/>
    <property type="project" value="UniProtKB-EC"/>
</dbReference>
<dbReference type="InterPro" id="IPR012340">
    <property type="entry name" value="NA-bd_OB-fold"/>
</dbReference>
<evidence type="ECO:0000256" key="5">
    <source>
        <dbReference type="ARBA" id="ARBA00022801"/>
    </source>
</evidence>
<organism evidence="18 19">
    <name type="scientific">Thermosipho melanesiensis (strain DSM 12029 / CIP 104789 / BI429)</name>
    <dbReference type="NCBI Taxonomy" id="391009"/>
    <lineage>
        <taxon>Bacteria</taxon>
        <taxon>Thermotogati</taxon>
        <taxon>Thermotogota</taxon>
        <taxon>Thermotogae</taxon>
        <taxon>Thermotogales</taxon>
        <taxon>Fervidobacteriaceae</taxon>
        <taxon>Thermosipho</taxon>
    </lineage>
</organism>
<dbReference type="PROSITE" id="PS51194">
    <property type="entry name" value="HELICASE_CTER"/>
    <property type="match status" value="1"/>
</dbReference>
<dbReference type="Gene3D" id="1.20.120.630">
    <property type="entry name" value="RecG, N-terminal domain"/>
    <property type="match status" value="1"/>
</dbReference>
<dbReference type="GO" id="GO:0016887">
    <property type="term" value="F:ATP hydrolysis activity"/>
    <property type="evidence" value="ECO:0007669"/>
    <property type="project" value="RHEA"/>
</dbReference>
<dbReference type="Gene3D" id="3.40.50.300">
    <property type="entry name" value="P-loop containing nucleotide triphosphate hydrolases"/>
    <property type="match status" value="2"/>
</dbReference>
<dbReference type="InterPro" id="IPR033454">
    <property type="entry name" value="RecG_wedge"/>
</dbReference>
<comment type="catalytic activity">
    <reaction evidence="14 15">
        <text>ATP + H2O = ADP + phosphate + H(+)</text>
        <dbReference type="Rhea" id="RHEA:13065"/>
        <dbReference type="ChEBI" id="CHEBI:15377"/>
        <dbReference type="ChEBI" id="CHEBI:15378"/>
        <dbReference type="ChEBI" id="CHEBI:30616"/>
        <dbReference type="ChEBI" id="CHEBI:43474"/>
        <dbReference type="ChEBI" id="CHEBI:456216"/>
        <dbReference type="EC" id="5.6.2.4"/>
    </reaction>
</comment>
<dbReference type="InterPro" id="IPR045562">
    <property type="entry name" value="RecG_dom3_C"/>
</dbReference>
<dbReference type="Gene3D" id="2.40.50.140">
    <property type="entry name" value="Nucleic acid-binding proteins"/>
    <property type="match status" value="1"/>
</dbReference>
<evidence type="ECO:0000256" key="9">
    <source>
        <dbReference type="ARBA" id="ARBA00023172"/>
    </source>
</evidence>
<dbReference type="PANTHER" id="PTHR47964">
    <property type="entry name" value="ATP-DEPENDENT DNA HELICASE HOMOLOG RECG, CHLOROPLASTIC"/>
    <property type="match status" value="1"/>
</dbReference>
<dbReference type="InterPro" id="IPR028993">
    <property type="entry name" value="RecG_N"/>
</dbReference>
<comment type="similarity">
    <text evidence="1 15">Belongs to the helicase family. RecG subfamily.</text>
</comment>
<evidence type="ECO:0000259" key="16">
    <source>
        <dbReference type="PROSITE" id="PS51192"/>
    </source>
</evidence>
<feature type="domain" description="Helicase ATP-binding" evidence="16">
    <location>
        <begin position="365"/>
        <end position="526"/>
    </location>
</feature>
<comment type="catalytic activity">
    <reaction evidence="12 15">
        <text>Couples ATP hydrolysis with the unwinding of duplex DNA by translocating in the 3'-5' direction.</text>
        <dbReference type="EC" id="5.6.2.4"/>
    </reaction>
</comment>
<dbReference type="NCBIfam" id="NF008168">
    <property type="entry name" value="PRK10917.2-2"/>
    <property type="match status" value="1"/>
</dbReference>
<evidence type="ECO:0000313" key="19">
    <source>
        <dbReference type="Proteomes" id="UP000001110"/>
    </source>
</evidence>
<keyword evidence="6 15" id="KW-0347">Helicase</keyword>
<sequence length="773" mass="89266">MYIPLLIEDFLEKVERIKDSFELIEFFEENFEKIDDPLKNIPEVSKRLQEFYDYIVKMKHLNRERIEKRMKFIPGMVKRFRDMYLVYKAEKQGNLKELDLSVKYLKGVGPKRAEKLMKLGVKTVEDLLNYFPRDYEDRRKVMPLPILKEDEKVVTSGVLSAVEKIKKSGLSIVSAVLSDGMYQILLKWFNQDYIGNVLKTLMRKKVYVFGLVKKGFYGTLEIHNPEIEVIGNSSREIMPVYSLTEGIKQNVIRRIIKENLYNIYNFKDYLPDELKGKRRLLDVYQAYTGMHFPLSMYHQKMSRFRLAYEEILYLQLAFFLSKKENENIGGISKNFEGKLSSELLKQLPFKLTNAQLNAYEEIKKDLKSDKPMNRLLQGDVGSGKTIVSELAILDNYEAGFQSAVMVPTSILAIQNFKKMFEHLSRFGIRVALLLGATSTTEKNRIKQMLKNGDLDVVVGTHALIQEDVHFKNLGLVVIDEQHRFGVRQRKELIAKGKLVDTLVMTATPIPRTLSLSVYGDLDVSIIDEMPKGRKPIKTFVVHQTKIDEVYKFIISEVENGGQAYIVYPLIDDSEKLSVKSAVSMHEKLREEYFKDISTALIHGRMSDFEKDEIMYKFSRGEIKILISTSVIEVGIDVPQATVIVIENAERFGLAQLHQLRGRVGRGNKQSYCYLTVGNVSRETLERLNFFASTNDGFKISEYDLKLRGPGEFLGVKQHGLPEFKVADIINDIDIILMAREDAKYIVNNIEKFKTLIEYVKDIYKERLEFLDVG</sequence>
<keyword evidence="10 15" id="KW-0234">DNA repair</keyword>
<dbReference type="RefSeq" id="WP_012056275.1">
    <property type="nucleotide sequence ID" value="NC_009616.1"/>
</dbReference>
<name>A6LJ12_THEM4</name>
<dbReference type="Pfam" id="PF00270">
    <property type="entry name" value="DEAD"/>
    <property type="match status" value="1"/>
</dbReference>
<evidence type="ECO:0000256" key="1">
    <source>
        <dbReference type="ARBA" id="ARBA00007504"/>
    </source>
</evidence>
<dbReference type="Pfam" id="PF00271">
    <property type="entry name" value="Helicase_C"/>
    <property type="match status" value="1"/>
</dbReference>
<dbReference type="SUPFAM" id="SSF52540">
    <property type="entry name" value="P-loop containing nucleoside triphosphate hydrolases"/>
    <property type="match status" value="2"/>
</dbReference>